<protein>
    <submittedName>
        <fullName evidence="2">Uncharacterized protein</fullName>
    </submittedName>
</protein>
<reference evidence="2 3" key="1">
    <citation type="submission" date="2019-01" db="EMBL/GenBank/DDBJ databases">
        <title>High-quality-draft genome sequences of five non-tuberculosis mycobacteriaceae isolated from a nosocomial environment.</title>
        <authorList>
            <person name="Tiago I."/>
            <person name="Alarico S."/>
            <person name="Pereira S.G."/>
            <person name="Coelho C."/>
            <person name="Maranha A."/>
            <person name="Empadinhas N."/>
        </authorList>
    </citation>
    <scope>NUCLEOTIDE SEQUENCE [LARGE SCALE GENOMIC DNA]</scope>
    <source>
        <strain evidence="2 3">24AIII</strain>
    </source>
</reference>
<feature type="region of interest" description="Disordered" evidence="1">
    <location>
        <begin position="1"/>
        <end position="41"/>
    </location>
</feature>
<comment type="caution">
    <text evidence="2">The sequence shown here is derived from an EMBL/GenBank/DDBJ whole genome shotgun (WGS) entry which is preliminary data.</text>
</comment>
<evidence type="ECO:0000313" key="3">
    <source>
        <dbReference type="Proteomes" id="UP000294929"/>
    </source>
</evidence>
<sequence length="122" mass="13095">MSETTQPDAAETTETHDDERQDDAQPSEVDHKAELDAANDRADRYARELFTARVTATGRLADPTDLPFNAELLDSADALAEAIAALLAAKPHLASRKPAWGDLGAGQTKTTDSGPTFADLFR</sequence>
<dbReference type="EMBL" id="SDLO01000019">
    <property type="protein sequence ID" value="TDK86276.1"/>
    <property type="molecule type" value="Genomic_DNA"/>
</dbReference>
<accession>A0A4V3AVN1</accession>
<feature type="region of interest" description="Disordered" evidence="1">
    <location>
        <begin position="98"/>
        <end position="122"/>
    </location>
</feature>
<dbReference type="Proteomes" id="UP000294929">
    <property type="component" value="Unassembled WGS sequence"/>
</dbReference>
<organism evidence="2 3">
    <name type="scientific">Mycolicibacterium mucogenicum</name>
    <name type="common">Mycobacterium mucogenicum</name>
    <dbReference type="NCBI Taxonomy" id="56689"/>
    <lineage>
        <taxon>Bacteria</taxon>
        <taxon>Bacillati</taxon>
        <taxon>Actinomycetota</taxon>
        <taxon>Actinomycetes</taxon>
        <taxon>Mycobacteriales</taxon>
        <taxon>Mycobacteriaceae</taxon>
        <taxon>Mycolicibacterium</taxon>
    </lineage>
</organism>
<dbReference type="AlphaFoldDB" id="A0A4V3AVN1"/>
<dbReference type="RefSeq" id="WP_133427702.1">
    <property type="nucleotide sequence ID" value="NZ_SDLO01000019.1"/>
</dbReference>
<name>A0A4V3AVN1_MYCMU</name>
<evidence type="ECO:0000313" key="2">
    <source>
        <dbReference type="EMBL" id="TDK86276.1"/>
    </source>
</evidence>
<feature type="compositionally biased region" description="Basic and acidic residues" evidence="1">
    <location>
        <begin position="13"/>
        <end position="41"/>
    </location>
</feature>
<evidence type="ECO:0000256" key="1">
    <source>
        <dbReference type="SAM" id="MobiDB-lite"/>
    </source>
</evidence>
<gene>
    <name evidence="2" type="ORF">EUA03_19980</name>
</gene>
<proteinExistence type="predicted"/>